<feature type="transmembrane region" description="Helical" evidence="2">
    <location>
        <begin position="47"/>
        <end position="70"/>
    </location>
</feature>
<keyword evidence="2" id="KW-0812">Transmembrane</keyword>
<keyword evidence="4" id="KW-1185">Reference proteome</keyword>
<dbReference type="Proteomes" id="UP000607311">
    <property type="component" value="Unassembled WGS sequence"/>
</dbReference>
<protein>
    <submittedName>
        <fullName evidence="3">Uncharacterized protein</fullName>
    </submittedName>
</protein>
<keyword evidence="2" id="KW-1133">Transmembrane helix</keyword>
<feature type="region of interest" description="Disordered" evidence="1">
    <location>
        <begin position="1"/>
        <end position="21"/>
    </location>
</feature>
<accession>A0A9W5XJ86</accession>
<evidence type="ECO:0000256" key="1">
    <source>
        <dbReference type="SAM" id="MobiDB-lite"/>
    </source>
</evidence>
<proteinExistence type="predicted"/>
<organism evidence="3 4">
    <name type="scientific">Micromonospora sediminimaris</name>
    <dbReference type="NCBI Taxonomy" id="547162"/>
    <lineage>
        <taxon>Bacteria</taxon>
        <taxon>Bacillati</taxon>
        <taxon>Actinomycetota</taxon>
        <taxon>Actinomycetes</taxon>
        <taxon>Micromonosporales</taxon>
        <taxon>Micromonosporaceae</taxon>
        <taxon>Micromonospora</taxon>
    </lineage>
</organism>
<name>A0A9W5XJ86_9ACTN</name>
<dbReference type="EMBL" id="BOPD01000005">
    <property type="protein sequence ID" value="GIJ31398.1"/>
    <property type="molecule type" value="Genomic_DNA"/>
</dbReference>
<dbReference type="RefSeq" id="WP_232511136.1">
    <property type="nucleotide sequence ID" value="NZ_BOPD01000005.1"/>
</dbReference>
<keyword evidence="2" id="KW-0472">Membrane</keyword>
<comment type="caution">
    <text evidence="3">The sequence shown here is derived from an EMBL/GenBank/DDBJ whole genome shotgun (WGS) entry which is preliminary data.</text>
</comment>
<reference evidence="3" key="1">
    <citation type="submission" date="2021-01" db="EMBL/GenBank/DDBJ databases">
        <title>Whole genome shotgun sequence of Verrucosispora sediminis NBRC 107745.</title>
        <authorList>
            <person name="Komaki H."/>
            <person name="Tamura T."/>
        </authorList>
    </citation>
    <scope>NUCLEOTIDE SEQUENCE</scope>
    <source>
        <strain evidence="3">NBRC 107745</strain>
    </source>
</reference>
<dbReference type="AlphaFoldDB" id="A0A9W5XJ86"/>
<feature type="region of interest" description="Disordered" evidence="1">
    <location>
        <begin position="85"/>
        <end position="112"/>
    </location>
</feature>
<gene>
    <name evidence="3" type="ORF">Vse01_05460</name>
</gene>
<evidence type="ECO:0000313" key="3">
    <source>
        <dbReference type="EMBL" id="GIJ31398.1"/>
    </source>
</evidence>
<sequence length="312" mass="32404">MAGSVQGGQDQTQSGRAPAPSIEIEVFPATPTEVGGTPPDRQVWSPAARLLVAAAVLVLGLGAVAVVVILSDPHRLGRVFSGGTDSVASATAAPDDASGLGGAARAARESPEEVRTAPLHDRRRASFELVDGLDRVDLRVTELGEELYRVVSPAASGSRARPELVGDRVSLRMERTGEQPGVVEVLLNARVSWDLRLTGGAAERRMDLSAARLSGLELVGGATRTDLRLPHVDGLLVVRVTGGVNQFDVTVTDGVPVRVRTGSGAGAVDLYGERRDGLAPGTVLGSPGWDRAPERIFLDLVAGANVVTVRGG</sequence>
<evidence type="ECO:0000256" key="2">
    <source>
        <dbReference type="SAM" id="Phobius"/>
    </source>
</evidence>
<evidence type="ECO:0000313" key="4">
    <source>
        <dbReference type="Proteomes" id="UP000607311"/>
    </source>
</evidence>